<organism evidence="1 2">
    <name type="scientific">Corynebacterium pseudotuberculosis 258</name>
    <dbReference type="NCBI Taxonomy" id="1168865"/>
    <lineage>
        <taxon>Bacteria</taxon>
        <taxon>Bacillati</taxon>
        <taxon>Actinomycetota</taxon>
        <taxon>Actinomycetes</taxon>
        <taxon>Mycobacteriales</taxon>
        <taxon>Corynebacteriaceae</taxon>
        <taxon>Corynebacterium</taxon>
    </lineage>
</organism>
<sequence length="149" mass="16949">MIIDTYWGKFFGDSADSRTLTQYLGSKSEVVTVEEIFQDFNLDELHGNYTEASLDGAGFHFDSAFQVVLDLSVLILESKKVGRFNLARIGGPHDRMMRIDATSERILPLAIALKHFALSPEDYRLEHIDESDWYELGNLCEEIRAQLDS</sequence>
<dbReference type="InterPro" id="IPR028276">
    <property type="entry name" value="Imm68"/>
</dbReference>
<reference evidence="1 2" key="1">
    <citation type="journal article" date="2013" name="J. Biotechnol.">
        <title>Genome sequence of Corynebacterium pseudotuberculosis biovar equi strain 258 and prediction of antigenic targets to improve biotechnological vaccine production.</title>
        <authorList>
            <person name="Soares S.C."/>
            <person name="Trost E."/>
            <person name="Ramos R.T."/>
            <person name="Carneiro A.R."/>
            <person name="Santos A.R."/>
            <person name="Pinto A.C."/>
            <person name="Barbosa E."/>
            <person name="Aburjaile F."/>
            <person name="Ali A."/>
            <person name="Diniz C.A."/>
            <person name="Hassan S.S."/>
            <person name="Fiaux K."/>
            <person name="Guimaraes L.C."/>
            <person name="Bakhtiar S.M."/>
            <person name="Pereira U."/>
            <person name="Almeida S.S."/>
            <person name="Abreu V.A."/>
            <person name="Rocha F.S."/>
            <person name="Dorella F.A."/>
            <person name="Miyoshi A."/>
            <person name="Silva A."/>
            <person name="Azevedo V."/>
            <person name="Tauch A."/>
        </authorList>
    </citation>
    <scope>NUCLEOTIDE SEQUENCE [LARGE SCALE GENOMIC DNA]</scope>
    <source>
        <strain evidence="1 2">258</strain>
    </source>
</reference>
<proteinExistence type="predicted"/>
<evidence type="ECO:0000313" key="2">
    <source>
        <dbReference type="Proteomes" id="UP000006465"/>
    </source>
</evidence>
<dbReference type="Proteomes" id="UP000006465">
    <property type="component" value="Chromosome"/>
</dbReference>
<dbReference type="KEGG" id="coe:CP258_02315"/>
<name>A0AAU8PJC9_CORPS</name>
<dbReference type="AlphaFoldDB" id="A0AAU8PJC9"/>
<evidence type="ECO:0000313" key="1">
    <source>
        <dbReference type="EMBL" id="AFK16080.1"/>
    </source>
</evidence>
<accession>A0AAU8PJC9</accession>
<protein>
    <submittedName>
        <fullName evidence="1">Uncharacterized protein</fullName>
    </submittedName>
</protein>
<dbReference type="GeneID" id="93973502"/>
<gene>
    <name evidence="1" type="ORF">CP258_02315</name>
</gene>
<dbReference type="RefSeq" id="WP_013241287.1">
    <property type="nucleotide sequence ID" value="NC_017945.3"/>
</dbReference>
<dbReference type="Pfam" id="PF15583">
    <property type="entry name" value="Imm68"/>
    <property type="match status" value="1"/>
</dbReference>
<dbReference type="EMBL" id="CP003540">
    <property type="protein sequence ID" value="AFK16080.1"/>
    <property type="molecule type" value="Genomic_DNA"/>
</dbReference>